<protein>
    <submittedName>
        <fullName evidence="2">4-aminobutyrate aminotransferase</fullName>
    </submittedName>
</protein>
<organism evidence="2 3">
    <name type="scientific">Solibacillus merdavium</name>
    <dbReference type="NCBI Taxonomy" id="2762218"/>
    <lineage>
        <taxon>Bacteria</taxon>
        <taxon>Bacillati</taxon>
        <taxon>Bacillota</taxon>
        <taxon>Bacilli</taxon>
        <taxon>Bacillales</taxon>
        <taxon>Caryophanaceae</taxon>
        <taxon>Solibacillus</taxon>
    </lineage>
</organism>
<reference evidence="2 3" key="1">
    <citation type="submission" date="2020-08" db="EMBL/GenBank/DDBJ databases">
        <title>A Genomic Blueprint of the Chicken Gut Microbiome.</title>
        <authorList>
            <person name="Gilroy R."/>
            <person name="Ravi A."/>
            <person name="Getino M."/>
            <person name="Pursley I."/>
            <person name="Horton D.L."/>
            <person name="Alikhan N.-F."/>
            <person name="Baker D."/>
            <person name="Gharbi K."/>
            <person name="Hall N."/>
            <person name="Watson M."/>
            <person name="Adriaenssens E.M."/>
            <person name="Foster-Nyarko E."/>
            <person name="Jarju S."/>
            <person name="Secka A."/>
            <person name="Antonio M."/>
            <person name="Oren A."/>
            <person name="Chaudhuri R."/>
            <person name="La Ragione R.M."/>
            <person name="Hildebrand F."/>
            <person name="Pallen M.J."/>
        </authorList>
    </citation>
    <scope>NUCLEOTIDE SEQUENCE [LARGE SCALE GENOMIC DNA]</scope>
    <source>
        <strain evidence="2 3">Sa1YVA6</strain>
    </source>
</reference>
<keyword evidence="1" id="KW-0812">Transmembrane</keyword>
<evidence type="ECO:0000256" key="1">
    <source>
        <dbReference type="SAM" id="Phobius"/>
    </source>
</evidence>
<feature type="transmembrane region" description="Helical" evidence="1">
    <location>
        <begin position="6"/>
        <end position="22"/>
    </location>
</feature>
<accession>A0ABR8XMH7</accession>
<keyword evidence="3" id="KW-1185">Reference proteome</keyword>
<evidence type="ECO:0000313" key="2">
    <source>
        <dbReference type="EMBL" id="MBD8033133.1"/>
    </source>
</evidence>
<dbReference type="Proteomes" id="UP000600565">
    <property type="component" value="Unassembled WGS sequence"/>
</dbReference>
<keyword evidence="2" id="KW-0808">Transferase</keyword>
<keyword evidence="1" id="KW-0472">Membrane</keyword>
<feature type="transmembrane region" description="Helical" evidence="1">
    <location>
        <begin position="78"/>
        <end position="96"/>
    </location>
</feature>
<dbReference type="EMBL" id="JACSPW010000007">
    <property type="protein sequence ID" value="MBD8033133.1"/>
    <property type="molecule type" value="Genomic_DNA"/>
</dbReference>
<dbReference type="RefSeq" id="WP_191703710.1">
    <property type="nucleotide sequence ID" value="NZ_JACSPW010000007.1"/>
</dbReference>
<dbReference type="GO" id="GO:0008483">
    <property type="term" value="F:transaminase activity"/>
    <property type="evidence" value="ECO:0007669"/>
    <property type="project" value="UniProtKB-KW"/>
</dbReference>
<keyword evidence="1" id="KW-1133">Transmembrane helix</keyword>
<name>A0ABR8XMH7_9BACL</name>
<gene>
    <name evidence="2" type="ORF">H9632_08645</name>
</gene>
<evidence type="ECO:0000313" key="3">
    <source>
        <dbReference type="Proteomes" id="UP000600565"/>
    </source>
</evidence>
<feature type="transmembrane region" description="Helical" evidence="1">
    <location>
        <begin position="50"/>
        <end position="72"/>
    </location>
</feature>
<sequence length="112" mass="12533">MDDIIGFAVVLIIISGLVYALLNQIKYSKASESIVGSPLFRKQLKRKNKVMTVSLFGVLLFYTLNIVSGLNIVSNLTFLNNFTSLGAFVSLIIFLYTKFAMTPKQVDRSLYN</sequence>
<comment type="caution">
    <text evidence="2">The sequence shown here is derived from an EMBL/GenBank/DDBJ whole genome shotgun (WGS) entry which is preliminary data.</text>
</comment>
<keyword evidence="2" id="KW-0032">Aminotransferase</keyword>
<proteinExistence type="predicted"/>